<dbReference type="EMBL" id="KV441559">
    <property type="protein sequence ID" value="OAG00575.1"/>
    <property type="molecule type" value="Genomic_DNA"/>
</dbReference>
<evidence type="ECO:0000313" key="3">
    <source>
        <dbReference type="Proteomes" id="UP000077069"/>
    </source>
</evidence>
<evidence type="ECO:0000313" key="2">
    <source>
        <dbReference type="EMBL" id="OAG00575.1"/>
    </source>
</evidence>
<protein>
    <submittedName>
        <fullName evidence="2">Uncharacterized protein</fullName>
    </submittedName>
</protein>
<feature type="region of interest" description="Disordered" evidence="1">
    <location>
        <begin position="212"/>
        <end position="239"/>
    </location>
</feature>
<dbReference type="InParanoid" id="A0A177BZC6"/>
<name>A0A177BZC6_9PLEO</name>
<organism evidence="2 3">
    <name type="scientific">Paraphaeosphaeria sporulosa</name>
    <dbReference type="NCBI Taxonomy" id="1460663"/>
    <lineage>
        <taxon>Eukaryota</taxon>
        <taxon>Fungi</taxon>
        <taxon>Dikarya</taxon>
        <taxon>Ascomycota</taxon>
        <taxon>Pezizomycotina</taxon>
        <taxon>Dothideomycetes</taxon>
        <taxon>Pleosporomycetidae</taxon>
        <taxon>Pleosporales</taxon>
        <taxon>Massarineae</taxon>
        <taxon>Didymosphaeriaceae</taxon>
        <taxon>Paraphaeosphaeria</taxon>
    </lineage>
</organism>
<dbReference type="RefSeq" id="XP_018030940.1">
    <property type="nucleotide sequence ID" value="XM_018183328.1"/>
</dbReference>
<dbReference type="GeneID" id="28766814"/>
<keyword evidence="3" id="KW-1185">Reference proteome</keyword>
<dbReference type="AlphaFoldDB" id="A0A177BZC6"/>
<dbReference type="OrthoDB" id="3771551at2759"/>
<dbReference type="Proteomes" id="UP000077069">
    <property type="component" value="Unassembled WGS sequence"/>
</dbReference>
<sequence>MAPNLVPIEANGPLSAAKFDVVPSAMHDRLQTDFEHACSKYTKAAVEAPAASYGTQYEIKKALIYIIPKHEPEITTIQTGFAFAESANIGLIGLVIDNRAINFAELCASQCDSSSAEQQRAHPGFLECHAVDSGALSWGIDAFGCLSLCILVQGEAHELRREAYFVQRVYARGEDGPRAGGLSKSSEQESAPRSGFSFSMKLPDAVVKGKIKAKEAEDEDRLDRMMEAGPPQSKKPELPELSWEEYQAEFWRSHGGKPNYERTTKRY</sequence>
<gene>
    <name evidence="2" type="ORF">CC84DRAFT_1222075</name>
</gene>
<evidence type="ECO:0000256" key="1">
    <source>
        <dbReference type="SAM" id="MobiDB-lite"/>
    </source>
</evidence>
<proteinExistence type="predicted"/>
<accession>A0A177BZC6</accession>
<reference evidence="2 3" key="1">
    <citation type="submission" date="2016-05" db="EMBL/GenBank/DDBJ databases">
        <title>Comparative analysis of secretome profiles of manganese(II)-oxidizing ascomycete fungi.</title>
        <authorList>
            <consortium name="DOE Joint Genome Institute"/>
            <person name="Zeiner C.A."/>
            <person name="Purvine S.O."/>
            <person name="Zink E.M."/>
            <person name="Wu S."/>
            <person name="Pasa-Tolic L."/>
            <person name="Chaput D.L."/>
            <person name="Haridas S."/>
            <person name="Grigoriev I.V."/>
            <person name="Santelli C.M."/>
            <person name="Hansel C.M."/>
        </authorList>
    </citation>
    <scope>NUCLEOTIDE SEQUENCE [LARGE SCALE GENOMIC DNA]</scope>
    <source>
        <strain evidence="2 3">AP3s5-JAC2a</strain>
    </source>
</reference>
<feature type="region of interest" description="Disordered" evidence="1">
    <location>
        <begin position="176"/>
        <end position="197"/>
    </location>
</feature>